<evidence type="ECO:0000256" key="2">
    <source>
        <dbReference type="ARBA" id="ARBA00022737"/>
    </source>
</evidence>
<protein>
    <recommendedName>
        <fullName evidence="7">Peptidase S1 domain-containing protein</fullName>
    </recommendedName>
</protein>
<dbReference type="SMART" id="SM00369">
    <property type="entry name" value="LRR_TYP"/>
    <property type="match status" value="3"/>
</dbReference>
<dbReference type="PROSITE" id="PS00134">
    <property type="entry name" value="TRYPSIN_HIS"/>
    <property type="match status" value="1"/>
</dbReference>
<proteinExistence type="inferred from homology"/>
<evidence type="ECO:0000256" key="3">
    <source>
        <dbReference type="ARBA" id="ARBA00023157"/>
    </source>
</evidence>
<evidence type="ECO:0000256" key="4">
    <source>
        <dbReference type="ARBA" id="ARBA00023180"/>
    </source>
</evidence>
<dbReference type="AlphaFoldDB" id="A0A9N9S9L9"/>
<dbReference type="InterPro" id="IPR009003">
    <property type="entry name" value="Peptidase_S1_PA"/>
</dbReference>
<dbReference type="InterPro" id="IPR003591">
    <property type="entry name" value="Leu-rich_rpt_typical-subtyp"/>
</dbReference>
<keyword evidence="4" id="KW-0325">Glycoprotein</keyword>
<reference evidence="8" key="1">
    <citation type="submission" date="2022-01" db="EMBL/GenBank/DDBJ databases">
        <authorList>
            <person name="King R."/>
        </authorList>
    </citation>
    <scope>NUCLEOTIDE SEQUENCE</scope>
</reference>
<gene>
    <name evidence="8" type="ORF">CHIRRI_LOCUS14748</name>
</gene>
<evidence type="ECO:0000256" key="5">
    <source>
        <dbReference type="ARBA" id="ARBA00024195"/>
    </source>
</evidence>
<keyword evidence="3" id="KW-1015">Disulfide bond</keyword>
<dbReference type="InterPro" id="IPR018114">
    <property type="entry name" value="TRYPSIN_HIS"/>
</dbReference>
<evidence type="ECO:0000256" key="1">
    <source>
        <dbReference type="ARBA" id="ARBA00022614"/>
    </source>
</evidence>
<keyword evidence="9" id="KW-1185">Reference proteome</keyword>
<dbReference type="OrthoDB" id="7215686at2759"/>
<keyword evidence="2" id="KW-0677">Repeat</keyword>
<evidence type="ECO:0000313" key="8">
    <source>
        <dbReference type="EMBL" id="CAG9811941.1"/>
    </source>
</evidence>
<dbReference type="SMART" id="SM00020">
    <property type="entry name" value="Tryp_SPc"/>
    <property type="match status" value="1"/>
</dbReference>
<dbReference type="InterPro" id="IPR001611">
    <property type="entry name" value="Leu-rich_rpt"/>
</dbReference>
<dbReference type="InterPro" id="IPR043504">
    <property type="entry name" value="Peptidase_S1_PA_chymotrypsin"/>
</dbReference>
<dbReference type="PROSITE" id="PS51450">
    <property type="entry name" value="LRR"/>
    <property type="match status" value="1"/>
</dbReference>
<evidence type="ECO:0000256" key="6">
    <source>
        <dbReference type="SAM" id="SignalP"/>
    </source>
</evidence>
<dbReference type="Pfam" id="PF13855">
    <property type="entry name" value="LRR_8"/>
    <property type="match status" value="1"/>
</dbReference>
<dbReference type="InterPro" id="IPR001314">
    <property type="entry name" value="Peptidase_S1A"/>
</dbReference>
<sequence>MCSFLVQIVMLIIASTTLTSSLRPQHQGDSSNSLSIGGSYITHGECPWLCPLFYEPPGEEAKYFCGTSLITNQHVLTAAHCIHNKLNSAALHIPYLRVFIGIHDLKNPLNQGITINKVTEAKLHPKWDHSDQRYDADIAVLKMANIVTFSNFVQRISLPASNLVRENVEGFVVGYGKSELEVIHESKPKKIKIPITNSEKCYQSHAVFSEIKSVESFCAGKVGEIPCNGDSGGSFYLFQKKTPVLVGVVSVGVITKEGKCRDDVFAVFTNVERFVDWIRREVGSGYLLANAESTATDWKLNDAFCEYVIDDAYRCTLRGVRSPKNDVKITGIHGAHKDDKDDDDIVKIWIIEQEAKFIPEMSEIVSKFKNIHDLRIWTCGLKFIERSKLAIFAKKLRVLDFFNNHIEVIPDDAFADLLRLEELKILNNRVKFLPENIFHNLKNLKYFFAENNEIEELPARLFIDTQIAVVSMKNNLLKRVFVDFRRLSNVNVIDFHQNTCISQCLGHYCGKMSVAEMQKEIREKCTKSDDAIVFPAN</sequence>
<feature type="signal peptide" evidence="6">
    <location>
        <begin position="1"/>
        <end position="21"/>
    </location>
</feature>
<dbReference type="EMBL" id="OU895880">
    <property type="protein sequence ID" value="CAG9811941.1"/>
    <property type="molecule type" value="Genomic_DNA"/>
</dbReference>
<reference evidence="8" key="2">
    <citation type="submission" date="2022-10" db="EMBL/GenBank/DDBJ databases">
        <authorList>
            <consortium name="ENA_rothamsted_submissions"/>
            <consortium name="culmorum"/>
            <person name="King R."/>
        </authorList>
    </citation>
    <scope>NUCLEOTIDE SEQUENCE</scope>
</reference>
<dbReference type="Proteomes" id="UP001153620">
    <property type="component" value="Chromosome 4"/>
</dbReference>
<keyword evidence="1" id="KW-0433">Leucine-rich repeat</keyword>
<dbReference type="PANTHER" id="PTHR24256">
    <property type="entry name" value="TRYPTASE-RELATED"/>
    <property type="match status" value="1"/>
</dbReference>
<dbReference type="GO" id="GO:0006508">
    <property type="term" value="P:proteolysis"/>
    <property type="evidence" value="ECO:0007669"/>
    <property type="project" value="InterPro"/>
</dbReference>
<dbReference type="InterPro" id="IPR032675">
    <property type="entry name" value="LRR_dom_sf"/>
</dbReference>
<dbReference type="FunFam" id="2.40.10.10:FF:000068">
    <property type="entry name" value="transmembrane protease serine 2"/>
    <property type="match status" value="1"/>
</dbReference>
<accession>A0A9N9S9L9</accession>
<organism evidence="8 9">
    <name type="scientific">Chironomus riparius</name>
    <dbReference type="NCBI Taxonomy" id="315576"/>
    <lineage>
        <taxon>Eukaryota</taxon>
        <taxon>Metazoa</taxon>
        <taxon>Ecdysozoa</taxon>
        <taxon>Arthropoda</taxon>
        <taxon>Hexapoda</taxon>
        <taxon>Insecta</taxon>
        <taxon>Pterygota</taxon>
        <taxon>Neoptera</taxon>
        <taxon>Endopterygota</taxon>
        <taxon>Diptera</taxon>
        <taxon>Nematocera</taxon>
        <taxon>Chironomoidea</taxon>
        <taxon>Chironomidae</taxon>
        <taxon>Chironominae</taxon>
        <taxon>Chironomus</taxon>
    </lineage>
</organism>
<comment type="similarity">
    <text evidence="5">Belongs to the peptidase S1 family. CLIP subfamily.</text>
</comment>
<dbReference type="Pfam" id="PF00089">
    <property type="entry name" value="Trypsin"/>
    <property type="match status" value="1"/>
</dbReference>
<evidence type="ECO:0000313" key="9">
    <source>
        <dbReference type="Proteomes" id="UP001153620"/>
    </source>
</evidence>
<dbReference type="InterPro" id="IPR051487">
    <property type="entry name" value="Ser/Thr_Proteases_Immune/Dev"/>
</dbReference>
<dbReference type="CDD" id="cd00190">
    <property type="entry name" value="Tryp_SPc"/>
    <property type="match status" value="1"/>
</dbReference>
<dbReference type="GO" id="GO:0004252">
    <property type="term" value="F:serine-type endopeptidase activity"/>
    <property type="evidence" value="ECO:0007669"/>
    <property type="project" value="InterPro"/>
</dbReference>
<dbReference type="SUPFAM" id="SSF52058">
    <property type="entry name" value="L domain-like"/>
    <property type="match status" value="1"/>
</dbReference>
<dbReference type="PRINTS" id="PR00722">
    <property type="entry name" value="CHYMOTRYPSIN"/>
</dbReference>
<feature type="domain" description="Peptidase S1" evidence="7">
    <location>
        <begin position="35"/>
        <end position="283"/>
    </location>
</feature>
<dbReference type="Gene3D" id="3.80.10.10">
    <property type="entry name" value="Ribonuclease Inhibitor"/>
    <property type="match status" value="1"/>
</dbReference>
<name>A0A9N9S9L9_9DIPT</name>
<feature type="chain" id="PRO_5040291019" description="Peptidase S1 domain-containing protein" evidence="6">
    <location>
        <begin position="22"/>
        <end position="537"/>
    </location>
</feature>
<dbReference type="Gene3D" id="2.40.10.10">
    <property type="entry name" value="Trypsin-like serine proteases"/>
    <property type="match status" value="2"/>
</dbReference>
<evidence type="ECO:0000259" key="7">
    <source>
        <dbReference type="PROSITE" id="PS50240"/>
    </source>
</evidence>
<dbReference type="SUPFAM" id="SSF50494">
    <property type="entry name" value="Trypsin-like serine proteases"/>
    <property type="match status" value="1"/>
</dbReference>
<dbReference type="PROSITE" id="PS50240">
    <property type="entry name" value="TRYPSIN_DOM"/>
    <property type="match status" value="1"/>
</dbReference>
<keyword evidence="6" id="KW-0732">Signal</keyword>
<dbReference type="InterPro" id="IPR001254">
    <property type="entry name" value="Trypsin_dom"/>
</dbReference>